<evidence type="ECO:0000259" key="8">
    <source>
        <dbReference type="PROSITE" id="PS50110"/>
    </source>
</evidence>
<evidence type="ECO:0000313" key="11">
    <source>
        <dbReference type="Proteomes" id="UP001284601"/>
    </source>
</evidence>
<protein>
    <submittedName>
        <fullName evidence="10">Response regulator transcription factor</fullName>
    </submittedName>
</protein>
<dbReference type="PANTHER" id="PTHR48111:SF21">
    <property type="entry name" value="DNA-BINDING DUAL MASTER TRANSCRIPTIONAL REGULATOR RPAA"/>
    <property type="match status" value="1"/>
</dbReference>
<keyword evidence="4 7" id="KW-0238">DNA-binding</keyword>
<dbReference type="Pfam" id="PF00486">
    <property type="entry name" value="Trans_reg_C"/>
    <property type="match status" value="1"/>
</dbReference>
<proteinExistence type="predicted"/>
<sequence>MTADRPHVLLVEDDAAIRETTALLLQTHGFDVCVSADGQTGIDDFRAGRFDVALLDVMLPRIDGISLARLIRETSAIPIVLLSARSEPFDMVAGLEAGADDYVAKPFDGPVLAARLRAVLRRAGRHDAGGERLLRADGLEVDPAGMSARVGGEPVALTTTEARLLIELARNVGIVMNRATLLERVWDYRWDGDTRLVDVHVQRLRAKIGRERIETVRGAGYKLVG</sequence>
<keyword evidence="3" id="KW-0805">Transcription regulation</keyword>
<keyword evidence="11" id="KW-1185">Reference proteome</keyword>
<dbReference type="Gene3D" id="3.40.50.2300">
    <property type="match status" value="1"/>
</dbReference>
<feature type="modified residue" description="4-aspartylphosphate" evidence="6">
    <location>
        <position position="56"/>
    </location>
</feature>
<dbReference type="InterPro" id="IPR001789">
    <property type="entry name" value="Sig_transdc_resp-reg_receiver"/>
</dbReference>
<accession>A0ABU4HUG0</accession>
<dbReference type="InterPro" id="IPR039420">
    <property type="entry name" value="WalR-like"/>
</dbReference>
<dbReference type="PANTHER" id="PTHR48111">
    <property type="entry name" value="REGULATOR OF RPOS"/>
    <property type="match status" value="1"/>
</dbReference>
<dbReference type="Pfam" id="PF00072">
    <property type="entry name" value="Response_reg"/>
    <property type="match status" value="1"/>
</dbReference>
<dbReference type="Proteomes" id="UP001284601">
    <property type="component" value="Unassembled WGS sequence"/>
</dbReference>
<evidence type="ECO:0000256" key="5">
    <source>
        <dbReference type="ARBA" id="ARBA00023163"/>
    </source>
</evidence>
<dbReference type="InterPro" id="IPR001867">
    <property type="entry name" value="OmpR/PhoB-type_DNA-bd"/>
</dbReference>
<feature type="domain" description="OmpR/PhoB-type" evidence="9">
    <location>
        <begin position="131"/>
        <end position="225"/>
    </location>
</feature>
<evidence type="ECO:0000256" key="6">
    <source>
        <dbReference type="PROSITE-ProRule" id="PRU00169"/>
    </source>
</evidence>
<dbReference type="SMART" id="SM00448">
    <property type="entry name" value="REC"/>
    <property type="match status" value="1"/>
</dbReference>
<dbReference type="PROSITE" id="PS50110">
    <property type="entry name" value="RESPONSE_REGULATORY"/>
    <property type="match status" value="1"/>
</dbReference>
<comment type="caution">
    <text evidence="10">The sequence shown here is derived from an EMBL/GenBank/DDBJ whole genome shotgun (WGS) entry which is preliminary data.</text>
</comment>
<gene>
    <name evidence="10" type="ORF">R7226_21540</name>
</gene>
<dbReference type="CDD" id="cd00383">
    <property type="entry name" value="trans_reg_C"/>
    <property type="match status" value="1"/>
</dbReference>
<dbReference type="RefSeq" id="WP_318599382.1">
    <property type="nucleotide sequence ID" value="NZ_JAWSTH010000070.1"/>
</dbReference>
<keyword evidence="1 6" id="KW-0597">Phosphoprotein</keyword>
<dbReference type="InterPro" id="IPR011006">
    <property type="entry name" value="CheY-like_superfamily"/>
</dbReference>
<dbReference type="Gene3D" id="6.10.250.690">
    <property type="match status" value="1"/>
</dbReference>
<keyword evidence="5" id="KW-0804">Transcription</keyword>
<evidence type="ECO:0000256" key="3">
    <source>
        <dbReference type="ARBA" id="ARBA00023015"/>
    </source>
</evidence>
<reference evidence="11" key="1">
    <citation type="submission" date="2023-07" db="EMBL/GenBank/DDBJ databases">
        <title>Conexibacter stalactiti sp. nov., isolated from stalactites in a lava cave and emended description of the genus Conexibacter.</title>
        <authorList>
            <person name="Lee S.D."/>
        </authorList>
    </citation>
    <scope>NUCLEOTIDE SEQUENCE [LARGE SCALE GENOMIC DNA]</scope>
    <source>
        <strain evidence="11">KCTC 39840</strain>
    </source>
</reference>
<dbReference type="CDD" id="cd17574">
    <property type="entry name" value="REC_OmpR"/>
    <property type="match status" value="1"/>
</dbReference>
<evidence type="ECO:0000256" key="4">
    <source>
        <dbReference type="ARBA" id="ARBA00023125"/>
    </source>
</evidence>
<feature type="DNA-binding region" description="OmpR/PhoB-type" evidence="7">
    <location>
        <begin position="131"/>
        <end position="225"/>
    </location>
</feature>
<feature type="domain" description="Response regulatory" evidence="8">
    <location>
        <begin position="7"/>
        <end position="120"/>
    </location>
</feature>
<reference evidence="10 11" key="2">
    <citation type="submission" date="2023-10" db="EMBL/GenBank/DDBJ databases">
        <authorList>
            <person name="Han X.F."/>
        </authorList>
    </citation>
    <scope>NUCLEOTIDE SEQUENCE [LARGE SCALE GENOMIC DNA]</scope>
    <source>
        <strain evidence="10 11">KCTC 39840</strain>
    </source>
</reference>
<name>A0ABU4HUG0_9ACTN</name>
<keyword evidence="2" id="KW-0902">Two-component regulatory system</keyword>
<evidence type="ECO:0000256" key="7">
    <source>
        <dbReference type="PROSITE-ProRule" id="PRU01091"/>
    </source>
</evidence>
<dbReference type="EMBL" id="JAWSTH010000070">
    <property type="protein sequence ID" value="MDW5596946.1"/>
    <property type="molecule type" value="Genomic_DNA"/>
</dbReference>
<evidence type="ECO:0000259" key="9">
    <source>
        <dbReference type="PROSITE" id="PS51755"/>
    </source>
</evidence>
<evidence type="ECO:0000256" key="1">
    <source>
        <dbReference type="ARBA" id="ARBA00022553"/>
    </source>
</evidence>
<dbReference type="SUPFAM" id="SSF52172">
    <property type="entry name" value="CheY-like"/>
    <property type="match status" value="1"/>
</dbReference>
<dbReference type="SMART" id="SM00862">
    <property type="entry name" value="Trans_reg_C"/>
    <property type="match status" value="1"/>
</dbReference>
<dbReference type="InterPro" id="IPR036388">
    <property type="entry name" value="WH-like_DNA-bd_sf"/>
</dbReference>
<organism evidence="10 11">
    <name type="scientific">Conexibacter stalactiti</name>
    <dbReference type="NCBI Taxonomy" id="1940611"/>
    <lineage>
        <taxon>Bacteria</taxon>
        <taxon>Bacillati</taxon>
        <taxon>Actinomycetota</taxon>
        <taxon>Thermoleophilia</taxon>
        <taxon>Solirubrobacterales</taxon>
        <taxon>Conexibacteraceae</taxon>
        <taxon>Conexibacter</taxon>
    </lineage>
</organism>
<dbReference type="PROSITE" id="PS51755">
    <property type="entry name" value="OMPR_PHOB"/>
    <property type="match status" value="1"/>
</dbReference>
<evidence type="ECO:0000256" key="2">
    <source>
        <dbReference type="ARBA" id="ARBA00023012"/>
    </source>
</evidence>
<dbReference type="Gene3D" id="1.10.10.10">
    <property type="entry name" value="Winged helix-like DNA-binding domain superfamily/Winged helix DNA-binding domain"/>
    <property type="match status" value="1"/>
</dbReference>
<evidence type="ECO:0000313" key="10">
    <source>
        <dbReference type="EMBL" id="MDW5596946.1"/>
    </source>
</evidence>